<accession>C1CW62</accession>
<dbReference type="PaxDb" id="546414-Deide_14750"/>
<gene>
    <name evidence="1" type="ordered locus">Deide_14750</name>
</gene>
<dbReference type="InterPro" id="IPR011990">
    <property type="entry name" value="TPR-like_helical_dom_sf"/>
</dbReference>
<dbReference type="EMBL" id="CP001114">
    <property type="protein sequence ID" value="ACO46429.1"/>
    <property type="molecule type" value="Genomic_DNA"/>
</dbReference>
<evidence type="ECO:0000313" key="2">
    <source>
        <dbReference type="Proteomes" id="UP000002208"/>
    </source>
</evidence>
<dbReference type="OrthoDB" id="59829at2"/>
<keyword evidence="2" id="KW-1185">Reference proteome</keyword>
<dbReference type="AlphaFoldDB" id="C1CW62"/>
<reference evidence="1 2" key="1">
    <citation type="journal article" date="2009" name="PLoS Genet.">
        <title>Alliance of proteomics and genomics to unravel the specificities of Sahara bacterium Deinococcus deserti.</title>
        <authorList>
            <person name="de Groot A."/>
            <person name="Dulermo R."/>
            <person name="Ortet P."/>
            <person name="Blanchard L."/>
            <person name="Guerin P."/>
            <person name="Fernandez B."/>
            <person name="Vacherie B."/>
            <person name="Dossat C."/>
            <person name="Jolivet E."/>
            <person name="Siguier P."/>
            <person name="Chandler M."/>
            <person name="Barakat M."/>
            <person name="Dedieu A."/>
            <person name="Barbe V."/>
            <person name="Heulin T."/>
            <person name="Sommer S."/>
            <person name="Achouak W."/>
            <person name="Armengaud J."/>
        </authorList>
    </citation>
    <scope>NUCLEOTIDE SEQUENCE [LARGE SCALE GENOMIC DNA]</scope>
    <source>
        <strain evidence="2">DSM 17065 / CIP 109153 / LMG 22923 / VCD115</strain>
    </source>
</reference>
<proteinExistence type="predicted"/>
<organism evidence="1 2">
    <name type="scientific">Deinococcus deserti (strain DSM 17065 / CIP 109153 / LMG 22923 / VCD115)</name>
    <dbReference type="NCBI Taxonomy" id="546414"/>
    <lineage>
        <taxon>Bacteria</taxon>
        <taxon>Thermotogati</taxon>
        <taxon>Deinococcota</taxon>
        <taxon>Deinococci</taxon>
        <taxon>Deinococcales</taxon>
        <taxon>Deinococcaceae</taxon>
        <taxon>Deinococcus</taxon>
    </lineage>
</organism>
<dbReference type="SUPFAM" id="SSF48452">
    <property type="entry name" value="TPR-like"/>
    <property type="match status" value="1"/>
</dbReference>
<dbReference type="Gene3D" id="1.25.40.10">
    <property type="entry name" value="Tetratricopeptide repeat domain"/>
    <property type="match status" value="1"/>
</dbReference>
<dbReference type="Proteomes" id="UP000002208">
    <property type="component" value="Chromosome"/>
</dbReference>
<name>C1CW62_DEIDV</name>
<sequence>MSLLLIPDLSDLLRLHPQYNAGTVVELLRHLGAARVLWATSNDPDHPLRDALPAARISIQDLHLSDWSWADAEHEQLRSFLGQYPQGRERLNTAARAEREFAAHLQGPLTAAHLLSAEFLDTARQYHADLRTALDEGPGTRWRVRRLDEIASQLQDHQGVVLAPLDDLPELLDRLPGADWADVSTFSAGEMSRVRALADRAWQLREEDDLSALLSALDRESGDAVTPRAELDSAAASIYLAVGQLGDARTLLERAVHALNDDQPRSLAGLTLARLGQVRDAMGDRDLALRTYRAVLALSYAPRVALDAARAGLDQPFELVRDTAD</sequence>
<dbReference type="HOGENOM" id="CLU_075028_0_0_0"/>
<dbReference type="eggNOG" id="ENOG502ZAZF">
    <property type="taxonomic scope" value="Bacteria"/>
</dbReference>
<protein>
    <recommendedName>
        <fullName evidence="3">Tetratricopeptide repeat protein</fullName>
    </recommendedName>
</protein>
<evidence type="ECO:0000313" key="1">
    <source>
        <dbReference type="EMBL" id="ACO46429.1"/>
    </source>
</evidence>
<dbReference type="KEGG" id="ddr:Deide_14750"/>
<dbReference type="STRING" id="546414.Deide_14750"/>
<evidence type="ECO:0008006" key="3">
    <source>
        <dbReference type="Google" id="ProtNLM"/>
    </source>
</evidence>
<dbReference type="RefSeq" id="WP_012693552.1">
    <property type="nucleotide sequence ID" value="NC_012526.1"/>
</dbReference>